<accession>A0A3E3K466</accession>
<dbReference type="InterPro" id="IPR036844">
    <property type="entry name" value="Hint_dom_sf"/>
</dbReference>
<name>A0A3E3K466_9FIRM</name>
<proteinExistence type="predicted"/>
<dbReference type="AlphaFoldDB" id="A0A3E3K466"/>
<dbReference type="SUPFAM" id="SSF51294">
    <property type="entry name" value="Hedgehog/intein (Hint) domain"/>
    <property type="match status" value="1"/>
</dbReference>
<comment type="caution">
    <text evidence="1">The sequence shown here is derived from an EMBL/GenBank/DDBJ whole genome shotgun (WGS) entry which is preliminary data.</text>
</comment>
<dbReference type="Proteomes" id="UP000261080">
    <property type="component" value="Unassembled WGS sequence"/>
</dbReference>
<organism evidence="1 2">
    <name type="scientific">Sellimonas intestinalis</name>
    <dbReference type="NCBI Taxonomy" id="1653434"/>
    <lineage>
        <taxon>Bacteria</taxon>
        <taxon>Bacillati</taxon>
        <taxon>Bacillota</taxon>
        <taxon>Clostridia</taxon>
        <taxon>Lachnospirales</taxon>
        <taxon>Lachnospiraceae</taxon>
        <taxon>Sellimonas</taxon>
    </lineage>
</organism>
<reference evidence="1 2" key="1">
    <citation type="submission" date="2018-08" db="EMBL/GenBank/DDBJ databases">
        <title>A genome reference for cultivated species of the human gut microbiota.</title>
        <authorList>
            <person name="Zou Y."/>
            <person name="Xue W."/>
            <person name="Luo G."/>
        </authorList>
    </citation>
    <scope>NUCLEOTIDE SEQUENCE [LARGE SCALE GENOMIC DNA]</scope>
    <source>
        <strain evidence="1 2">AF37-2AT</strain>
    </source>
</reference>
<keyword evidence="2" id="KW-1185">Reference proteome</keyword>
<protein>
    <recommendedName>
        <fullName evidence="3">Hint domain-containing protein</fullName>
    </recommendedName>
</protein>
<dbReference type="RefSeq" id="WP_117493256.1">
    <property type="nucleotide sequence ID" value="NZ_BAABYU010000001.1"/>
</dbReference>
<evidence type="ECO:0000313" key="2">
    <source>
        <dbReference type="Proteomes" id="UP000261080"/>
    </source>
</evidence>
<sequence>MEAGEVVQLMKLNDFTQFKNQDVLTIIKGCHEKTRSTFFGDGGKVADVDKTWVKVAINLLLFAISQTGNNMYGTTEGIRDMKYKDKVGRLFEGNPSLWKDVFQRYLSHIGVSVNEQLMESFYTETSKLNFIMGMKEQQMEECIGLCFALVRIYYEKAFSLYCQKWEDVLGNEIVSSYTGEQTLYEYVESPVLEDAVRLYVENAIHTVTDSKNWVSQEKRNRGIATATHDVFVVHEVREVYHSEYDQGRAVWSWLQDQEVKSCIPEMKNIPDCHIHNQSYGNWYDAPRPSGGCVTGDTKICLSDGREIPISQIREGMEVLSENGTVSVTSDEKVINRHITCLYGINDIPPFMSLEHAVLTEEGWKSLDPETTNSINSFYHAAKLQVGDVVYTLKGKEIVRKITKQYADIQSRETFTGYDLHFRQGYQSYYANGILVLLNYPEITIARIKRVLDSMSFQKQKRFRHMIEQNYDIFSDMFGELSMSQLQEEVLK</sequence>
<dbReference type="Gene3D" id="2.170.16.10">
    <property type="entry name" value="Hedgehog/Intein (Hint) domain"/>
    <property type="match status" value="1"/>
</dbReference>
<evidence type="ECO:0000313" key="1">
    <source>
        <dbReference type="EMBL" id="RGE88649.1"/>
    </source>
</evidence>
<dbReference type="EMBL" id="QVLX01000002">
    <property type="protein sequence ID" value="RGE88649.1"/>
    <property type="molecule type" value="Genomic_DNA"/>
</dbReference>
<dbReference type="OrthoDB" id="2082983at2"/>
<gene>
    <name evidence="1" type="ORF">DW016_03700</name>
</gene>
<evidence type="ECO:0008006" key="3">
    <source>
        <dbReference type="Google" id="ProtNLM"/>
    </source>
</evidence>